<dbReference type="STRING" id="1748243.Tel_10270"/>
<accession>A0A0S2TEC5</accession>
<proteinExistence type="predicted"/>
<protein>
    <recommendedName>
        <fullName evidence="4">DUF1795 domain-containing protein</fullName>
    </recommendedName>
</protein>
<keyword evidence="1" id="KW-1133">Transmembrane helix</keyword>
<sequence>MSEDSSKSPSPRATQLPVKWIVFGVVIIAFMLIFKAELGGLLERTTDLKITASGVEIKTLDTPIGQTQVSVVPVEPTPQATTGIQNTTYTDTEHGFKISWPNNQEWTADLDIGRQFARNMGMPATVDIPIAIISNDVVDNFRPNVNVVVEKIGQMGIEEYIALSEQNLLAQGWEVLSSSVDPKTNGGVIVLMNNMFGNELYQFQRYAMGNGKAYVVTASQVPQGDLTQGLKDDLASIINSFRVIKR</sequence>
<evidence type="ECO:0000256" key="1">
    <source>
        <dbReference type="SAM" id="Phobius"/>
    </source>
</evidence>
<dbReference type="EMBL" id="CP013099">
    <property type="protein sequence ID" value="ALP53497.1"/>
    <property type="molecule type" value="Genomic_DNA"/>
</dbReference>
<feature type="transmembrane region" description="Helical" evidence="1">
    <location>
        <begin position="20"/>
        <end position="42"/>
    </location>
</feature>
<dbReference type="Proteomes" id="UP000055136">
    <property type="component" value="Chromosome"/>
</dbReference>
<dbReference type="KEGG" id="tee:Tel_10270"/>
<keyword evidence="3" id="KW-1185">Reference proteome</keyword>
<evidence type="ECO:0008006" key="4">
    <source>
        <dbReference type="Google" id="ProtNLM"/>
    </source>
</evidence>
<gene>
    <name evidence="2" type="ORF">Tel_10270</name>
</gene>
<evidence type="ECO:0000313" key="3">
    <source>
        <dbReference type="Proteomes" id="UP000055136"/>
    </source>
</evidence>
<dbReference type="AlphaFoldDB" id="A0A0S2TEC5"/>
<organism evidence="2 3">
    <name type="scientific">Candidatus Tenderia electrophaga</name>
    <dbReference type="NCBI Taxonomy" id="1748243"/>
    <lineage>
        <taxon>Bacteria</taxon>
        <taxon>Pseudomonadati</taxon>
        <taxon>Pseudomonadota</taxon>
        <taxon>Gammaproteobacteria</taxon>
        <taxon>Candidatus Tenderiales</taxon>
        <taxon>Candidatus Tenderiaceae</taxon>
        <taxon>Candidatus Tenderia</taxon>
    </lineage>
</organism>
<keyword evidence="1" id="KW-0472">Membrane</keyword>
<name>A0A0S2TEC5_9GAMM</name>
<keyword evidence="1" id="KW-0812">Transmembrane</keyword>
<reference evidence="2" key="1">
    <citation type="submission" date="2015-10" db="EMBL/GenBank/DDBJ databases">
        <title>Description of Candidatus Tenderia electrophaga gen. nov, sp. nov., an Uncultivated Electroautotroph from a Biocathode Enrichment.</title>
        <authorList>
            <person name="Eddie B.J."/>
            <person name="Malanoski A.P."/>
            <person name="Wang Z."/>
            <person name="Hall R.J."/>
            <person name="Oh S.D."/>
            <person name="Heiner C."/>
            <person name="Lin B."/>
            <person name="Strycharz-Glaven S.M."/>
        </authorList>
    </citation>
    <scope>NUCLEOTIDE SEQUENCE [LARGE SCALE GENOMIC DNA]</scope>
    <source>
        <strain evidence="2">NRL1</strain>
    </source>
</reference>
<evidence type="ECO:0000313" key="2">
    <source>
        <dbReference type="EMBL" id="ALP53497.1"/>
    </source>
</evidence>